<reference evidence="3 4" key="1">
    <citation type="submission" date="2017-02" db="EMBL/GenBank/DDBJ databases">
        <authorList>
            <person name="Peterson S.W."/>
        </authorList>
    </citation>
    <scope>NUCLEOTIDE SEQUENCE [LARGE SCALE GENOMIC DNA]</scope>
    <source>
        <strain evidence="3 4">S285</strain>
    </source>
</reference>
<sequence length="166" mass="17264">MKLTKPIKVFLALCAGAGLLAGGSALAKHAMTSPATVFSGPGSSWPVIAQIPAGAHVDVVNCYGGWNQGWCQVRYGKVKGFVKGATLAPAGHGNVAIAPVVAKWSVHIHKGPGRNWPVTGIVSQGKTVNKGACVTSWRGHWCRVTSGGVTGWAPQWELKRAGAIFD</sequence>
<evidence type="ECO:0000259" key="2">
    <source>
        <dbReference type="Pfam" id="PF08239"/>
    </source>
</evidence>
<dbReference type="AlphaFoldDB" id="A0A1W6MVK1"/>
<dbReference type="STRING" id="655015.B1812_10985"/>
<keyword evidence="4" id="KW-1185">Reference proteome</keyword>
<dbReference type="RefSeq" id="WP_158658712.1">
    <property type="nucleotide sequence ID" value="NZ_AP027149.1"/>
</dbReference>
<evidence type="ECO:0000313" key="4">
    <source>
        <dbReference type="Proteomes" id="UP000193978"/>
    </source>
</evidence>
<feature type="chain" id="PRO_5012167633" description="SH3b domain-containing protein" evidence="1">
    <location>
        <begin position="28"/>
        <end position="166"/>
    </location>
</feature>
<name>A0A1W6MVK1_9HYPH</name>
<dbReference type="Proteomes" id="UP000193978">
    <property type="component" value="Chromosome"/>
</dbReference>
<feature type="domain" description="SH3b" evidence="2">
    <location>
        <begin position="36"/>
        <end position="87"/>
    </location>
</feature>
<dbReference type="Pfam" id="PF08239">
    <property type="entry name" value="SH3_3"/>
    <property type="match status" value="1"/>
</dbReference>
<dbReference type="EMBL" id="CP019948">
    <property type="protein sequence ID" value="ARN81509.1"/>
    <property type="molecule type" value="Genomic_DNA"/>
</dbReference>
<evidence type="ECO:0000313" key="3">
    <source>
        <dbReference type="EMBL" id="ARN81509.1"/>
    </source>
</evidence>
<keyword evidence="1" id="KW-0732">Signal</keyword>
<organism evidence="3 4">
    <name type="scientific">Methylocystis bryophila</name>
    <dbReference type="NCBI Taxonomy" id="655015"/>
    <lineage>
        <taxon>Bacteria</taxon>
        <taxon>Pseudomonadati</taxon>
        <taxon>Pseudomonadota</taxon>
        <taxon>Alphaproteobacteria</taxon>
        <taxon>Hyphomicrobiales</taxon>
        <taxon>Methylocystaceae</taxon>
        <taxon>Methylocystis</taxon>
    </lineage>
</organism>
<accession>A0A1W6MVK1</accession>
<dbReference type="InterPro" id="IPR003646">
    <property type="entry name" value="SH3-like_bac-type"/>
</dbReference>
<protein>
    <recommendedName>
        <fullName evidence="2">SH3b domain-containing protein</fullName>
    </recommendedName>
</protein>
<gene>
    <name evidence="3" type="ORF">B1812_10985</name>
</gene>
<dbReference type="OrthoDB" id="8074373at2"/>
<feature type="signal peptide" evidence="1">
    <location>
        <begin position="1"/>
        <end position="27"/>
    </location>
</feature>
<dbReference type="Gene3D" id="2.30.30.40">
    <property type="entry name" value="SH3 Domains"/>
    <property type="match status" value="1"/>
</dbReference>
<evidence type="ECO:0000256" key="1">
    <source>
        <dbReference type="SAM" id="SignalP"/>
    </source>
</evidence>
<proteinExistence type="predicted"/>
<dbReference type="KEGG" id="mbry:B1812_10985"/>